<sequence length="59" mass="6817">MTSGRYRPEARPALLRGRRPFFLRNARNFAFLPHDALKKWRAPPLIVETPAGADVHETF</sequence>
<proteinExistence type="predicted"/>
<dbReference type="AlphaFoldDB" id="A0A454TY84"/>
<dbReference type="Proteomes" id="UP000271222">
    <property type="component" value="Unassembled WGS sequence"/>
</dbReference>
<gene>
    <name evidence="1" type="ORF">EGA29_03155</name>
</gene>
<evidence type="ECO:0000313" key="1">
    <source>
        <dbReference type="EMBL" id="RNM10675.1"/>
    </source>
</evidence>
<dbReference type="EMBL" id="RJTL01000003">
    <property type="protein sequence ID" value="RNM10675.1"/>
    <property type="molecule type" value="Genomic_DNA"/>
</dbReference>
<comment type="caution">
    <text evidence="1">The sequence shown here is derived from an EMBL/GenBank/DDBJ whole genome shotgun (WGS) entry which is preliminary data.</text>
</comment>
<organism evidence="1 2">
    <name type="scientific">Ralstonia pseudosolanacearum</name>
    <dbReference type="NCBI Taxonomy" id="1310165"/>
    <lineage>
        <taxon>Bacteria</taxon>
        <taxon>Pseudomonadati</taxon>
        <taxon>Pseudomonadota</taxon>
        <taxon>Betaproteobacteria</taxon>
        <taxon>Burkholderiales</taxon>
        <taxon>Burkholderiaceae</taxon>
        <taxon>Ralstonia</taxon>
        <taxon>Ralstonia solanacearum species complex</taxon>
    </lineage>
</organism>
<reference evidence="1 2" key="1">
    <citation type="submission" date="2018-10" db="EMBL/GenBank/DDBJ databases">
        <title>Draft Genome Sequence of Ralstonia pseudosolanacearum (R. solanacearum phylotype I) Strain Tg03 Isolated from Luffa cylindrica in China.</title>
        <authorList>
            <person name="Yuan G.-Q."/>
            <person name="Li Q.-Q."/>
            <person name="Zhang Y.-W."/>
        </authorList>
    </citation>
    <scope>NUCLEOTIDE SEQUENCE [LARGE SCALE GENOMIC DNA]</scope>
    <source>
        <strain evidence="1 2">Tg03</strain>
    </source>
</reference>
<accession>A0A454TY84</accession>
<protein>
    <submittedName>
        <fullName evidence="1">Uncharacterized protein</fullName>
    </submittedName>
</protein>
<evidence type="ECO:0000313" key="2">
    <source>
        <dbReference type="Proteomes" id="UP000271222"/>
    </source>
</evidence>
<name>A0A454TY84_9RALS</name>
<dbReference type="OrthoDB" id="9892820at2"/>